<organism evidence="9 10">
    <name type="scientific">Acrocarpospora corrugata</name>
    <dbReference type="NCBI Taxonomy" id="35763"/>
    <lineage>
        <taxon>Bacteria</taxon>
        <taxon>Bacillati</taxon>
        <taxon>Actinomycetota</taxon>
        <taxon>Actinomycetes</taxon>
        <taxon>Streptosporangiales</taxon>
        <taxon>Streptosporangiaceae</taxon>
        <taxon>Acrocarpospora</taxon>
    </lineage>
</organism>
<dbReference type="Pfam" id="PF00528">
    <property type="entry name" value="BPD_transp_1"/>
    <property type="match status" value="1"/>
</dbReference>
<protein>
    <submittedName>
        <fullName evidence="9">ABC transporter permease</fullName>
    </submittedName>
</protein>
<keyword evidence="3" id="KW-1003">Cell membrane</keyword>
<dbReference type="PANTHER" id="PTHR30151">
    <property type="entry name" value="ALKANE SULFONATE ABC TRANSPORTER-RELATED, MEMBRANE SUBUNIT"/>
    <property type="match status" value="1"/>
</dbReference>
<evidence type="ECO:0000313" key="9">
    <source>
        <dbReference type="EMBL" id="GES05705.1"/>
    </source>
</evidence>
<evidence type="ECO:0000256" key="5">
    <source>
        <dbReference type="ARBA" id="ARBA00022989"/>
    </source>
</evidence>
<comment type="caution">
    <text evidence="9">The sequence shown here is derived from an EMBL/GenBank/DDBJ whole genome shotgun (WGS) entry which is preliminary data.</text>
</comment>
<keyword evidence="6 7" id="KW-0472">Membrane</keyword>
<dbReference type="GO" id="GO:0055085">
    <property type="term" value="P:transmembrane transport"/>
    <property type="evidence" value="ECO:0007669"/>
    <property type="project" value="InterPro"/>
</dbReference>
<keyword evidence="4 7" id="KW-0812">Transmembrane</keyword>
<evidence type="ECO:0000256" key="1">
    <source>
        <dbReference type="ARBA" id="ARBA00004651"/>
    </source>
</evidence>
<evidence type="ECO:0000256" key="2">
    <source>
        <dbReference type="ARBA" id="ARBA00022448"/>
    </source>
</evidence>
<gene>
    <name evidence="9" type="primary">ssuC_6</name>
    <name evidence="9" type="ORF">Acor_77730</name>
</gene>
<dbReference type="RefSeq" id="WP_155341682.1">
    <property type="nucleotide sequence ID" value="NZ_BAAABN010000005.1"/>
</dbReference>
<accession>A0A5M3W9F1</accession>
<dbReference type="GO" id="GO:0005886">
    <property type="term" value="C:plasma membrane"/>
    <property type="evidence" value="ECO:0007669"/>
    <property type="project" value="UniProtKB-SubCell"/>
</dbReference>
<dbReference type="PANTHER" id="PTHR30151:SF20">
    <property type="entry name" value="ABC TRANSPORTER PERMEASE PROTEIN HI_0355-RELATED"/>
    <property type="match status" value="1"/>
</dbReference>
<dbReference type="AlphaFoldDB" id="A0A5M3W9F1"/>
<keyword evidence="2 7" id="KW-0813">Transport</keyword>
<feature type="transmembrane region" description="Helical" evidence="7">
    <location>
        <begin position="28"/>
        <end position="48"/>
    </location>
</feature>
<name>A0A5M3W9F1_9ACTN</name>
<feature type="transmembrane region" description="Helical" evidence="7">
    <location>
        <begin position="119"/>
        <end position="141"/>
    </location>
</feature>
<keyword evidence="10" id="KW-1185">Reference proteome</keyword>
<evidence type="ECO:0000256" key="7">
    <source>
        <dbReference type="RuleBase" id="RU363032"/>
    </source>
</evidence>
<dbReference type="SUPFAM" id="SSF161098">
    <property type="entry name" value="MetI-like"/>
    <property type="match status" value="1"/>
</dbReference>
<dbReference type="PROSITE" id="PS50928">
    <property type="entry name" value="ABC_TM1"/>
    <property type="match status" value="1"/>
</dbReference>
<comment type="similarity">
    <text evidence="7">Belongs to the binding-protein-dependent transport system permease family.</text>
</comment>
<comment type="subcellular location">
    <subcellularLocation>
        <location evidence="1 7">Cell membrane</location>
        <topology evidence="1 7">Multi-pass membrane protein</topology>
    </subcellularLocation>
</comment>
<dbReference type="EMBL" id="BLAD01000109">
    <property type="protein sequence ID" value="GES05705.1"/>
    <property type="molecule type" value="Genomic_DNA"/>
</dbReference>
<proteinExistence type="inferred from homology"/>
<evidence type="ECO:0000256" key="6">
    <source>
        <dbReference type="ARBA" id="ARBA00023136"/>
    </source>
</evidence>
<keyword evidence="5 7" id="KW-1133">Transmembrane helix</keyword>
<feature type="transmembrane region" description="Helical" evidence="7">
    <location>
        <begin position="147"/>
        <end position="164"/>
    </location>
</feature>
<feature type="transmembrane region" description="Helical" evidence="7">
    <location>
        <begin position="241"/>
        <end position="262"/>
    </location>
</feature>
<reference evidence="9 10" key="1">
    <citation type="submission" date="2019-10" db="EMBL/GenBank/DDBJ databases">
        <title>Whole genome shotgun sequence of Acrocarpospora corrugata NBRC 13972.</title>
        <authorList>
            <person name="Ichikawa N."/>
            <person name="Kimura A."/>
            <person name="Kitahashi Y."/>
            <person name="Komaki H."/>
            <person name="Oguchi A."/>
        </authorList>
    </citation>
    <scope>NUCLEOTIDE SEQUENCE [LARGE SCALE GENOMIC DNA]</scope>
    <source>
        <strain evidence="9 10">NBRC 13972</strain>
    </source>
</reference>
<dbReference type="OrthoDB" id="7274389at2"/>
<feature type="transmembrane region" description="Helical" evidence="7">
    <location>
        <begin position="89"/>
        <end position="112"/>
    </location>
</feature>
<evidence type="ECO:0000313" key="10">
    <source>
        <dbReference type="Proteomes" id="UP000334990"/>
    </source>
</evidence>
<dbReference type="CDD" id="cd06261">
    <property type="entry name" value="TM_PBP2"/>
    <property type="match status" value="1"/>
</dbReference>
<dbReference type="Proteomes" id="UP000334990">
    <property type="component" value="Unassembled WGS sequence"/>
</dbReference>
<dbReference type="InterPro" id="IPR000515">
    <property type="entry name" value="MetI-like"/>
</dbReference>
<evidence type="ECO:0000259" key="8">
    <source>
        <dbReference type="PROSITE" id="PS50928"/>
    </source>
</evidence>
<dbReference type="InterPro" id="IPR035906">
    <property type="entry name" value="MetI-like_sf"/>
</dbReference>
<dbReference type="Gene3D" id="1.10.3720.10">
    <property type="entry name" value="MetI-like"/>
    <property type="match status" value="1"/>
</dbReference>
<evidence type="ECO:0000256" key="3">
    <source>
        <dbReference type="ARBA" id="ARBA00022475"/>
    </source>
</evidence>
<evidence type="ECO:0000256" key="4">
    <source>
        <dbReference type="ARBA" id="ARBA00022692"/>
    </source>
</evidence>
<feature type="domain" description="ABC transmembrane type-1" evidence="8">
    <location>
        <begin position="81"/>
        <end position="259"/>
    </location>
</feature>
<sequence>MTSVETRPVVDEVFLVDPSIKARRRQTVIVIISRLVLVVVGLLGWELASDRLVSAFWISSPSEIWSALLRFATNGQLLPAVWVTLAETAVGFVAGAVAGILVGVIFGVSPLIARILDPFLVALNSIPRVALIPLFILWFGIGFQTKILFAATLVFFPVFLNTFSGARDVDRDLIDVIRVMGASRVDAVRRVLIPSALVWVFAGLRMSIPFALIGAVIAEMFTSNEGLGYLIAVTANQYDTAGSFASLFVTTALGLLLTWGVSQSERRVLRWRA</sequence>
<feature type="transmembrane region" description="Helical" evidence="7">
    <location>
        <begin position="196"/>
        <end position="221"/>
    </location>
</feature>